<dbReference type="Proteomes" id="UP000680348">
    <property type="component" value="Unassembled WGS sequence"/>
</dbReference>
<accession>A0A942I3R4</accession>
<evidence type="ECO:0000313" key="1">
    <source>
        <dbReference type="EMBL" id="MBS3651692.1"/>
    </source>
</evidence>
<evidence type="ECO:0000313" key="2">
    <source>
        <dbReference type="Proteomes" id="UP000680348"/>
    </source>
</evidence>
<keyword evidence="2" id="KW-1185">Reference proteome</keyword>
<dbReference type="InterPro" id="IPR011050">
    <property type="entry name" value="Pectin_lyase_fold/virulence"/>
</dbReference>
<proteinExistence type="predicted"/>
<name>A0A942I3R4_9HYPH</name>
<dbReference type="EMBL" id="JAGWCR010000015">
    <property type="protein sequence ID" value="MBS3651692.1"/>
    <property type="molecule type" value="Genomic_DNA"/>
</dbReference>
<dbReference type="AlphaFoldDB" id="A0A942I3R4"/>
<gene>
    <name evidence="1" type="ORF">KEU06_24030</name>
</gene>
<organism evidence="1 2">
    <name type="scientific">Pseudaminobacter soli</name>
    <name type="common">ex Zhang et al. 2022</name>
    <dbReference type="NCBI Taxonomy" id="2831468"/>
    <lineage>
        <taxon>Bacteria</taxon>
        <taxon>Pseudomonadati</taxon>
        <taxon>Pseudomonadota</taxon>
        <taxon>Alphaproteobacteria</taxon>
        <taxon>Hyphomicrobiales</taxon>
        <taxon>Phyllobacteriaceae</taxon>
        <taxon>Pseudaminobacter</taxon>
    </lineage>
</organism>
<dbReference type="Gene3D" id="2.160.20.10">
    <property type="entry name" value="Single-stranded right-handed beta-helix, Pectin lyase-like"/>
    <property type="match status" value="1"/>
</dbReference>
<reference evidence="1" key="1">
    <citation type="submission" date="2021-04" db="EMBL/GenBank/DDBJ databases">
        <title>Pseudaminobacter soli sp. nov., isolated from paddy soil contaminated by heavy metals.</title>
        <authorList>
            <person name="Zhang K."/>
        </authorList>
    </citation>
    <scope>NUCLEOTIDE SEQUENCE</scope>
    <source>
        <strain evidence="1">19-2017</strain>
    </source>
</reference>
<sequence length="341" mass="37453">MDRRSFIRVAGLCPVFPLLPQPARARSQSMPDQSDANGKGARIVLSGEYGYKPWVARDLPMGATIDAQHASFIVSNSRNSDPGLVLSCEVGTLPTNSYPVVIRNCPGVRFIGGRFDGQVPLTSDWRPTYCNSAALLVRDGTTGATIEGVRARRCWDGIRFANRADGFRLKGSWLSEIRDDAVENDYLLSGAIEDCLFDGCFSGISLDPASNNRDGMDQTVAIDRTLIRMQPYLAKGEFTHQAPIKATEVSPSLKITGSIFALASAKMRGFPRLRRTWQKLIESRDNMLLWLPDEPIPSELPLPPPGFGLMTGADARACWAAARRRWVASHPGVSRFPDETP</sequence>
<comment type="caution">
    <text evidence="1">The sequence shown here is derived from an EMBL/GenBank/DDBJ whole genome shotgun (WGS) entry which is preliminary data.</text>
</comment>
<dbReference type="InterPro" id="IPR012334">
    <property type="entry name" value="Pectin_lyas_fold"/>
</dbReference>
<protein>
    <submittedName>
        <fullName evidence="1">Uncharacterized protein</fullName>
    </submittedName>
</protein>
<dbReference type="SUPFAM" id="SSF51126">
    <property type="entry name" value="Pectin lyase-like"/>
    <property type="match status" value="1"/>
</dbReference>